<feature type="region of interest" description="Disordered" evidence="1">
    <location>
        <begin position="657"/>
        <end position="700"/>
    </location>
</feature>
<feature type="region of interest" description="Disordered" evidence="1">
    <location>
        <begin position="3244"/>
        <end position="3266"/>
    </location>
</feature>
<feature type="compositionally biased region" description="Basic and acidic residues" evidence="1">
    <location>
        <begin position="2892"/>
        <end position="2902"/>
    </location>
</feature>
<feature type="region of interest" description="Disordered" evidence="1">
    <location>
        <begin position="523"/>
        <end position="547"/>
    </location>
</feature>
<feature type="region of interest" description="Disordered" evidence="1">
    <location>
        <begin position="2947"/>
        <end position="2987"/>
    </location>
</feature>
<feature type="region of interest" description="Disordered" evidence="1">
    <location>
        <begin position="1"/>
        <end position="42"/>
    </location>
</feature>
<feature type="region of interest" description="Disordered" evidence="1">
    <location>
        <begin position="1977"/>
        <end position="2005"/>
    </location>
</feature>
<name>A0A4C1TYQ6_EUMVA</name>
<feature type="region of interest" description="Disordered" evidence="1">
    <location>
        <begin position="2871"/>
        <end position="2909"/>
    </location>
</feature>
<feature type="compositionally biased region" description="Basic and acidic residues" evidence="1">
    <location>
        <begin position="2415"/>
        <end position="2436"/>
    </location>
</feature>
<feature type="compositionally biased region" description="Low complexity" evidence="1">
    <location>
        <begin position="481"/>
        <end position="496"/>
    </location>
</feature>
<dbReference type="GO" id="GO:0030425">
    <property type="term" value="C:dendrite"/>
    <property type="evidence" value="ECO:0007669"/>
    <property type="project" value="TreeGrafter"/>
</dbReference>
<dbReference type="PANTHER" id="PTHR13843:SF12">
    <property type="entry name" value="ATPASE F1_V1_A1 COMPLEX ALPHA_BETA SUBUNIT NUCLEOTIDE-BINDING DOMAIN-CONTAINING PROTEIN"/>
    <property type="match status" value="1"/>
</dbReference>
<reference evidence="3 4" key="1">
    <citation type="journal article" date="2019" name="Commun. Biol.">
        <title>The bagworm genome reveals a unique fibroin gene that provides high tensile strength.</title>
        <authorList>
            <person name="Kono N."/>
            <person name="Nakamura H."/>
            <person name="Ohtoshi R."/>
            <person name="Tomita M."/>
            <person name="Numata K."/>
            <person name="Arakawa K."/>
        </authorList>
    </citation>
    <scope>NUCLEOTIDE SEQUENCE [LARGE SCALE GENOMIC DNA]</scope>
</reference>
<feature type="compositionally biased region" description="Basic and acidic residues" evidence="1">
    <location>
        <begin position="1"/>
        <end position="10"/>
    </location>
</feature>
<evidence type="ECO:0000313" key="3">
    <source>
        <dbReference type="EMBL" id="GBP18726.1"/>
    </source>
</evidence>
<evidence type="ECO:0000313" key="4">
    <source>
        <dbReference type="Proteomes" id="UP000299102"/>
    </source>
</evidence>
<feature type="compositionally biased region" description="Basic and acidic residues" evidence="1">
    <location>
        <begin position="338"/>
        <end position="347"/>
    </location>
</feature>
<dbReference type="Pfam" id="PF25281">
    <property type="entry name" value="MBL_MAP1B"/>
    <property type="match status" value="1"/>
</dbReference>
<feature type="compositionally biased region" description="Basic and acidic residues" evidence="1">
    <location>
        <begin position="1314"/>
        <end position="1324"/>
    </location>
</feature>
<dbReference type="Proteomes" id="UP000299102">
    <property type="component" value="Unassembled WGS sequence"/>
</dbReference>
<feature type="region of interest" description="Disordered" evidence="1">
    <location>
        <begin position="3308"/>
        <end position="3340"/>
    </location>
</feature>
<feature type="compositionally biased region" description="Basic and acidic residues" evidence="1">
    <location>
        <begin position="2055"/>
        <end position="2076"/>
    </location>
</feature>
<dbReference type="OrthoDB" id="5371837at2759"/>
<dbReference type="PANTHER" id="PTHR13843">
    <property type="entry name" value="MICROTUBULE-ASSOCIATED PROTEIN"/>
    <property type="match status" value="1"/>
</dbReference>
<feature type="region of interest" description="Disordered" evidence="1">
    <location>
        <begin position="338"/>
        <end position="505"/>
    </location>
</feature>
<feature type="region of interest" description="Disordered" evidence="1">
    <location>
        <begin position="2047"/>
        <end position="2096"/>
    </location>
</feature>
<keyword evidence="4" id="KW-1185">Reference proteome</keyword>
<feature type="compositionally biased region" description="Basic and acidic residues" evidence="1">
    <location>
        <begin position="3326"/>
        <end position="3340"/>
    </location>
</feature>
<organism evidence="3 4">
    <name type="scientific">Eumeta variegata</name>
    <name type="common">Bagworm moth</name>
    <name type="synonym">Eumeta japonica</name>
    <dbReference type="NCBI Taxonomy" id="151549"/>
    <lineage>
        <taxon>Eukaryota</taxon>
        <taxon>Metazoa</taxon>
        <taxon>Ecdysozoa</taxon>
        <taxon>Arthropoda</taxon>
        <taxon>Hexapoda</taxon>
        <taxon>Insecta</taxon>
        <taxon>Pterygota</taxon>
        <taxon>Neoptera</taxon>
        <taxon>Endopterygota</taxon>
        <taxon>Lepidoptera</taxon>
        <taxon>Glossata</taxon>
        <taxon>Ditrysia</taxon>
        <taxon>Tineoidea</taxon>
        <taxon>Psychidae</taxon>
        <taxon>Oiketicinae</taxon>
        <taxon>Eumeta</taxon>
    </lineage>
</organism>
<dbReference type="GO" id="GO:0045202">
    <property type="term" value="C:synapse"/>
    <property type="evidence" value="ECO:0007669"/>
    <property type="project" value="TreeGrafter"/>
</dbReference>
<feature type="compositionally biased region" description="Basic and acidic residues" evidence="1">
    <location>
        <begin position="3092"/>
        <end position="3118"/>
    </location>
</feature>
<feature type="region of interest" description="Disordered" evidence="1">
    <location>
        <begin position="1868"/>
        <end position="1907"/>
    </location>
</feature>
<evidence type="ECO:0000259" key="2">
    <source>
        <dbReference type="Pfam" id="PF25281"/>
    </source>
</evidence>
<feature type="region of interest" description="Disordered" evidence="1">
    <location>
        <begin position="2327"/>
        <end position="2390"/>
    </location>
</feature>
<feature type="compositionally biased region" description="Basic and acidic residues" evidence="1">
    <location>
        <begin position="2086"/>
        <end position="2096"/>
    </location>
</feature>
<sequence>MRQCEEKTYEEVNDSDEIVDEEPMQTGHNIGNEDDDGLEDFENLPEPGRFVESNDEEMLSKRQKLMNKRLELMKCTLDMYVLNPSKDSKYVREFLKKWHNSDQKLFESSSIMGQFNFPVPNLVSICALLIWRPANPDDTITRIMFPGSTPQHKIFEGLEKLKHLEFLQYPACTGRQMASSAPAIIPISTVTKITKQTTSKTPKDRTITIEKTKENKILEPEPPPIKIKSAKDESDSKNIIDNKFLSELVDAEEKKIETVLQEALSSRVSNKTEDKIAEFDNMTTDSLSKKAKEVRKKDKIIIEKKVKRIEKTDETKEVPKMIDVKKNDLEGKIKTDLRKKVDSKSKSDLITTVTKSQKSTSRSTHKFLEKKTTTWTSDKKTLSEEKKSPPTTPKKVIDTVKVGIKESTPTSTVKERTKLKTRKLSPSSTPAKSAKEANNRRVVESKYKQVSPKRDTIQKIHEKKETKPKREALSRRPRPVGSPIKGLKSLKSPSKSTKTERLKSDNIKLKGLQKVNYEDILKDAKKSDEDTSKSLDDIKQQELDEKEEQEIVREIEAVFNRDSEPEEKAEFVGRSDIEKITCLLEGAKTEAVTDGEFEEEYLIIEKEEVERLTDPVVDRETSHEKEDELQKHIRDKEESEKIKEIGEIAQKAEYDSKIKTDDVSLDRKTQESKELSISVEEKHDISSEKKTPDSKSSVMMPKDSLELNILQESHPDEKISTTIESGATTAPTLPEDERIPLDDIKEDQHIAECVDMETKKIALLQSELDAPKLNLIQTQMQKIEPLPAPIREVVKTPDEVADLPLHEEVDYRAYDDSKKTPTEDDITKRKADTFSQDVKIPKNLHLIRKDSNQEIKGVQEDIVLKTVQRPSHAEIVTVTPGSAPESPLYPETLKDITVKKQMMEPVKEFEDKDFTYPQFTEKLRETHITTIDSPIKDEILSLDDTHRLPDKIPSIPEDIEKESEELKKSEVQTKPLRSPLEVEKIVADVAEVLKSDKSLDEIMATKSPSKSEDIKFLTDVPLSIDISKTSDSETIITSDDKSKSEDTLIKVDGTFEIPCKEISPVSKEISITSEEISDISDKTVLSDSKKMVKKRSIEEKEFPKDVKMDNEILILKTSSSQKDNLKPESTLLDVSNFIESEKSHTERTKIYETMSQEYSDKTQSKEKNIKLDITLSNNVIKEKNMEQKTTLASEDMSVDDVEYKDLSTEKRPFMKNLLFKADTLVQTIGSAVKDVAKKSFLQDTEKETKEIDEAAVSMSKIDFPGRDEEQENYNEVRKLEKDDLNKVEIDEKTSTKEMPTTKVIQQTQVSDIQTSREGKENETKEDIQITIKTMIDTDNLIKPKPSAEKSVIEEVSKAVENLIKEPDEIHDIHVMEKESPLAFDIKLEELSLTDKEKKIDEILKKEISKEDTVVVVKPSIKTSEKLIEDTKQFTKRESPPKTLVLVAETSSKEYFTELDLKEKIPKLTETSTSENIHILTDKIAVSLNMPEQKKVTLPTGLNAEKINLVLSQETQRDIEMGVKTLPETDFLTKTKISPEKPITESVSKPEEPMEKKETPSKLVELSLINKEKIEGTLEDEISSKVTEQVMYKTKDSIEKQPFTKSVVSVAEIPLKKTSKTPEFEKDIIIESILVSEKEMPESLDILGKKSMTMPKDLEVKKDIKEETKSELAKEIQKDMEMMDKNLPETLTETTLSPEKFMSELISKPEDQLEKSESPTANVELSLTDKKIKTDDKRKSEIFKEVTVMVPKESIKLLEIKTDETKDSIETQPFIKSIPTIAETPKTKITKSPEVQEDITKSTETDISESILVSGKEIPEKFEMQRQEKVILPKDLKTKERITEESKPEPALEIQKDVEMVVKTIPETDALTEPKFSPEKSIPTLVPKPQDRLEKSESPTADVELSLTDKNKKTDDTIKGEISKEVTIMVPKDIITISEKEIDKTKDVIETEPPVKSVVSVVDIPAIEIPKTSMVKEDVTKSTESATTQSIAVSDEEIPEKLDMPDEQTVILLKDIETEKHVKEETKAETLKETQKDVELVVKTMPETDALTETKLSPEKRVPDLVSKPKERLEKSESPTADVKISLPDEDKKSDDTIKGEISKEVTVKVPADFTKISEKEIDETKDVIETEQPMKSVVSVVDTSATGISKVPKVEEDIAKSIESATTESIPVSHKEILERLDMPEGETVILPKDIDSEKLVEDKTKPGIVKEMQQDIEMVVKTMPETDALTETKVSPEKSKPTLVPKPDDGLEKSKSPIADVKIPLPVEEKKTDDTIKGEISKEVTAKVREDFTKLLEKEIDETKDVIETEPPVKSVVSVVDTPVTEISKMPKDEEEATKSTESATTESIPVSDKEIPEKLDMPDEETVTLPKDIETEKHVKEETKAETEKEIQIDVEMVVKTMAETDALTETKLSPEKPVPDLVSKPDDRLEKSESPTADVKIPLPVEDKKTDDTIKGEISKEVTEKVPEDFTKLSEKVTDEIKDVIEAEPPVKSVVSVVDTPATEISEIPKVEDTTKSIESATTQRVPVSDKEIPEKLDMPDEQTVTLPKDIETEKHVKEETKAKTEKEIQIDVEMVVKTMAETDAFTETKFSPEKSIPDLVPKPEDRLEKSESPIADMELSLKNKDKKTDDKIRGEISKEVTSKVPEDSIKLPEKETGETRDVIKPEPPVKSVVSEAHIPISEISKITKFEEDITQCTESTTTESIPVSDKEITKKLDIPDEQTVILPKDIETEKHVKEETKTETEKEIQKDVEMVVKTMLETDALTETKLSPEKPVPDLVSKPDDRLEKSESPTADVKIPLPVEDKKTDDTIKGEISKEVTEKVPEAFTKISEKEKDETKDVIETEPPLKSVVLVVDTPATDVSKVPKVEEDATKSVERVTTESIPVSDKEIPGKLDMPDEQTVTLPKDIEIEKHVKGETKAETEKEIQKDVKVVVKTMAETDALTETKLSPEKSKPTLVPKPEDRLDKSESPTADVKIPLPVEDKKTDDMIKSEISIEVTAKMREDTIALSEKEIDKTKDVIETEPPIKSVVLVGDTLATEISKMPKVEEDVTKSIERVTTVSIPVSDKEIPGKLDMPDEQTVTLPKDIETEKHVKEETKAETEKEIQKDVEMVVKTMPETDALTETKLSPEKPVPDLVSKPDDRLEKSESPTADVKIPLPVEDKKTDDTIKGEISKEVTEKVPEDFTKISEKETDETKDVIETESPVKSVVSVVDTPAPEISKIPKVEEDVTKSVERVTTESIPVSDKEIPGKLDMPDEQTVTLPKDIETEKHVKEETKAEIDKEIQKDVEMVVKTMAETEALTKTKLSPEESIPTLVPKPKDRLEKVNRPPQM</sequence>
<feature type="compositionally biased region" description="Basic and acidic residues" evidence="1">
    <location>
        <begin position="657"/>
        <end position="693"/>
    </location>
</feature>
<protein>
    <submittedName>
        <fullName evidence="3">Microtubule-associated protein futsch</fullName>
    </submittedName>
</protein>
<dbReference type="EMBL" id="BGZK01000100">
    <property type="protein sequence ID" value="GBP18726.1"/>
    <property type="molecule type" value="Genomic_DNA"/>
</dbReference>
<feature type="compositionally biased region" description="Basic and acidic residues" evidence="1">
    <location>
        <begin position="2594"/>
        <end position="2615"/>
    </location>
</feature>
<feature type="compositionally biased region" description="Basic and acidic residues" evidence="1">
    <location>
        <begin position="433"/>
        <end position="474"/>
    </location>
</feature>
<feature type="region of interest" description="Disordered" evidence="1">
    <location>
        <begin position="2229"/>
        <end position="2267"/>
    </location>
</feature>
<feature type="compositionally biased region" description="Basic and acidic residues" evidence="1">
    <location>
        <begin position="2807"/>
        <end position="2816"/>
    </location>
</feature>
<dbReference type="GO" id="GO:0043025">
    <property type="term" value="C:neuronal cell body"/>
    <property type="evidence" value="ECO:0007669"/>
    <property type="project" value="TreeGrafter"/>
</dbReference>
<feature type="region of interest" description="Disordered" evidence="1">
    <location>
        <begin position="613"/>
        <end position="639"/>
    </location>
</feature>
<dbReference type="GO" id="GO:0003779">
    <property type="term" value="F:actin binding"/>
    <property type="evidence" value="ECO:0007669"/>
    <property type="project" value="TreeGrafter"/>
</dbReference>
<feature type="region of interest" description="Disordered" evidence="1">
    <location>
        <begin position="2590"/>
        <end position="2672"/>
    </location>
</feature>
<feature type="compositionally biased region" description="Polar residues" evidence="1">
    <location>
        <begin position="2520"/>
        <end position="2529"/>
    </location>
</feature>
<dbReference type="GO" id="GO:0005829">
    <property type="term" value="C:cytosol"/>
    <property type="evidence" value="ECO:0007669"/>
    <property type="project" value="TreeGrafter"/>
</dbReference>
<feature type="compositionally biased region" description="Basic and acidic residues" evidence="1">
    <location>
        <begin position="2623"/>
        <end position="2668"/>
    </location>
</feature>
<dbReference type="STRING" id="151549.A0A4C1TYQ6"/>
<feature type="compositionally biased region" description="Polar residues" evidence="1">
    <location>
        <begin position="1304"/>
        <end position="1313"/>
    </location>
</feature>
<dbReference type="InterPro" id="IPR026074">
    <property type="entry name" value="MAP1"/>
</dbReference>
<feature type="compositionally biased region" description="Basic and acidic residues" evidence="1">
    <location>
        <begin position="3134"/>
        <end position="3155"/>
    </location>
</feature>
<feature type="compositionally biased region" description="Acidic residues" evidence="1">
    <location>
        <begin position="11"/>
        <end position="23"/>
    </location>
</feature>
<feature type="compositionally biased region" description="Basic and acidic residues" evidence="1">
    <location>
        <begin position="2373"/>
        <end position="2390"/>
    </location>
</feature>
<dbReference type="GO" id="GO:0016358">
    <property type="term" value="P:dendrite development"/>
    <property type="evidence" value="ECO:0007669"/>
    <property type="project" value="TreeGrafter"/>
</dbReference>
<feature type="compositionally biased region" description="Basic and acidic residues" evidence="1">
    <location>
        <begin position="2531"/>
        <end position="2542"/>
    </location>
</feature>
<feature type="region of interest" description="Disordered" evidence="1">
    <location>
        <begin position="2768"/>
        <end position="2816"/>
    </location>
</feature>
<feature type="region of interest" description="Disordered" evidence="1">
    <location>
        <begin position="3074"/>
        <end position="3212"/>
    </location>
</feature>
<feature type="compositionally biased region" description="Basic and acidic residues" evidence="1">
    <location>
        <begin position="2954"/>
        <end position="2975"/>
    </location>
</feature>
<feature type="compositionally biased region" description="Polar residues" evidence="1">
    <location>
        <begin position="1981"/>
        <end position="1991"/>
    </location>
</feature>
<dbReference type="GO" id="GO:0005874">
    <property type="term" value="C:microtubule"/>
    <property type="evidence" value="ECO:0007669"/>
    <property type="project" value="InterPro"/>
</dbReference>
<dbReference type="GO" id="GO:0008017">
    <property type="term" value="F:microtubule binding"/>
    <property type="evidence" value="ECO:0007669"/>
    <property type="project" value="InterPro"/>
</dbReference>
<feature type="compositionally biased region" description="Basic and acidic residues" evidence="1">
    <location>
        <begin position="2774"/>
        <end position="2795"/>
    </location>
</feature>
<feature type="region of interest" description="Disordered" evidence="1">
    <location>
        <begin position="2516"/>
        <end position="2568"/>
    </location>
</feature>
<feature type="region of interest" description="Disordered" evidence="1">
    <location>
        <begin position="1540"/>
        <end position="1559"/>
    </location>
</feature>
<feature type="compositionally biased region" description="Polar residues" evidence="1">
    <location>
        <begin position="348"/>
        <end position="362"/>
    </location>
</feature>
<feature type="compositionally biased region" description="Basic and acidic residues" evidence="1">
    <location>
        <begin position="2552"/>
        <end position="2568"/>
    </location>
</feature>
<evidence type="ECO:0000256" key="1">
    <source>
        <dbReference type="SAM" id="MobiDB-lite"/>
    </source>
</evidence>
<feature type="domain" description="Microtubule-associated protein 1A/B/S-like MBL-like" evidence="2">
    <location>
        <begin position="74"/>
        <end position="178"/>
    </location>
</feature>
<feature type="compositionally biased region" description="Basic and acidic residues" evidence="1">
    <location>
        <begin position="2235"/>
        <end position="2256"/>
    </location>
</feature>
<feature type="region of interest" description="Disordered" evidence="1">
    <location>
        <begin position="1784"/>
        <end position="1805"/>
    </location>
</feature>
<feature type="compositionally biased region" description="Polar residues" evidence="1">
    <location>
        <begin position="720"/>
        <end position="731"/>
    </location>
</feature>
<feature type="region of interest" description="Disordered" evidence="1">
    <location>
        <begin position="2408"/>
        <end position="2455"/>
    </location>
</feature>
<feature type="compositionally biased region" description="Acidic residues" evidence="1">
    <location>
        <begin position="32"/>
        <end position="42"/>
    </location>
</feature>
<dbReference type="InterPro" id="IPR057480">
    <property type="entry name" value="MAP1A/B/S-like_MBL"/>
</dbReference>
<accession>A0A4C1TYQ6</accession>
<feature type="region of interest" description="Disordered" evidence="1">
    <location>
        <begin position="1304"/>
        <end position="1324"/>
    </location>
</feature>
<feature type="region of interest" description="Disordered" evidence="1">
    <location>
        <begin position="712"/>
        <end position="740"/>
    </location>
</feature>
<dbReference type="GO" id="GO:0031114">
    <property type="term" value="P:regulation of microtubule depolymerization"/>
    <property type="evidence" value="ECO:0007669"/>
    <property type="project" value="TreeGrafter"/>
</dbReference>
<dbReference type="GO" id="GO:0005875">
    <property type="term" value="C:microtubule associated complex"/>
    <property type="evidence" value="ECO:0007669"/>
    <property type="project" value="TreeGrafter"/>
</dbReference>
<feature type="compositionally biased region" description="Basic and acidic residues" evidence="1">
    <location>
        <begin position="3252"/>
        <end position="3262"/>
    </location>
</feature>
<comment type="caution">
    <text evidence="3">The sequence shown here is derived from an EMBL/GenBank/DDBJ whole genome shotgun (WGS) entry which is preliminary data.</text>
</comment>
<feature type="compositionally biased region" description="Basic and acidic residues" evidence="1">
    <location>
        <begin position="366"/>
        <end position="388"/>
    </location>
</feature>
<dbReference type="GO" id="GO:0000226">
    <property type="term" value="P:microtubule cytoskeleton organization"/>
    <property type="evidence" value="ECO:0007669"/>
    <property type="project" value="InterPro"/>
</dbReference>
<gene>
    <name evidence="3" type="primary">futsch</name>
    <name evidence="3" type="ORF">EVAR_8553_1</name>
</gene>
<proteinExistence type="predicted"/>
<feature type="compositionally biased region" description="Basic and acidic residues" evidence="1">
    <location>
        <begin position="2871"/>
        <end position="2885"/>
    </location>
</feature>
<dbReference type="GO" id="GO:0007409">
    <property type="term" value="P:axonogenesis"/>
    <property type="evidence" value="ECO:0007669"/>
    <property type="project" value="TreeGrafter"/>
</dbReference>
<feature type="compositionally biased region" description="Basic and acidic residues" evidence="1">
    <location>
        <begin position="2353"/>
        <end position="2363"/>
    </location>
</feature>
<feature type="compositionally biased region" description="Basic and acidic residues" evidence="1">
    <location>
        <begin position="3167"/>
        <end position="3207"/>
    </location>
</feature>